<accession>A0A9W8H415</accession>
<evidence type="ECO:0000256" key="1">
    <source>
        <dbReference type="SAM" id="Coils"/>
    </source>
</evidence>
<comment type="caution">
    <text evidence="2">The sequence shown here is derived from an EMBL/GenBank/DDBJ whole genome shotgun (WGS) entry which is preliminary data.</text>
</comment>
<evidence type="ECO:0000313" key="3">
    <source>
        <dbReference type="Proteomes" id="UP001140172"/>
    </source>
</evidence>
<evidence type="ECO:0000313" key="2">
    <source>
        <dbReference type="EMBL" id="KAJ2776139.1"/>
    </source>
</evidence>
<dbReference type="AlphaFoldDB" id="A0A9W8H415"/>
<dbReference type="EMBL" id="JANBUM010000519">
    <property type="protein sequence ID" value="KAJ2776139.1"/>
    <property type="molecule type" value="Genomic_DNA"/>
</dbReference>
<proteinExistence type="predicted"/>
<organism evidence="2 3">
    <name type="scientific">Coemansia interrupta</name>
    <dbReference type="NCBI Taxonomy" id="1126814"/>
    <lineage>
        <taxon>Eukaryota</taxon>
        <taxon>Fungi</taxon>
        <taxon>Fungi incertae sedis</taxon>
        <taxon>Zoopagomycota</taxon>
        <taxon>Kickxellomycotina</taxon>
        <taxon>Kickxellomycetes</taxon>
        <taxon>Kickxellales</taxon>
        <taxon>Kickxellaceae</taxon>
        <taxon>Coemansia</taxon>
    </lineage>
</organism>
<keyword evidence="3" id="KW-1185">Reference proteome</keyword>
<reference evidence="2" key="1">
    <citation type="submission" date="2022-07" db="EMBL/GenBank/DDBJ databases">
        <title>Phylogenomic reconstructions and comparative analyses of Kickxellomycotina fungi.</title>
        <authorList>
            <person name="Reynolds N.K."/>
            <person name="Stajich J.E."/>
            <person name="Barry K."/>
            <person name="Grigoriev I.V."/>
            <person name="Crous P."/>
            <person name="Smith M.E."/>
        </authorList>
    </citation>
    <scope>NUCLEOTIDE SEQUENCE</scope>
    <source>
        <strain evidence="2">BCRC 34489</strain>
    </source>
</reference>
<dbReference type="OrthoDB" id="3344830at2759"/>
<sequence length="193" mass="21606">MSIDNLTEQHNLLLSAHASLQQGDDHALIKQIHASTMSIHARRQQTLDKQQEALQLLSRRLQAARARVDASRARREEKSHAETMREMHLEKQAAEQVIGAQETWHEQLGQRADGLEHQLGGLDENVERGMAGDPDVLRLQVLRGLGLDPKVEEGGVKEVAVWSELGAEVVRVDEEESRLTAHQLAAKLWDLCS</sequence>
<evidence type="ECO:0008006" key="4">
    <source>
        <dbReference type="Google" id="ProtNLM"/>
    </source>
</evidence>
<gene>
    <name evidence="2" type="ORF">GGI15_004937</name>
</gene>
<protein>
    <recommendedName>
        <fullName evidence="4">Kinetochore protein Spc24</fullName>
    </recommendedName>
</protein>
<keyword evidence="1" id="KW-0175">Coiled coil</keyword>
<name>A0A9W8H415_9FUNG</name>
<dbReference type="Proteomes" id="UP001140172">
    <property type="component" value="Unassembled WGS sequence"/>
</dbReference>
<feature type="coiled-coil region" evidence="1">
    <location>
        <begin position="47"/>
        <end position="74"/>
    </location>
</feature>